<dbReference type="InterPro" id="IPR001680">
    <property type="entry name" value="WD40_rpt"/>
</dbReference>
<gene>
    <name evidence="3" type="ORF">E4U60_006992</name>
</gene>
<keyword evidence="2" id="KW-0677">Repeat</keyword>
<dbReference type="GO" id="GO:0005680">
    <property type="term" value="C:anaphase-promoting complex"/>
    <property type="evidence" value="ECO:0007669"/>
    <property type="project" value="TreeGrafter"/>
</dbReference>
<dbReference type="InterPro" id="IPR036322">
    <property type="entry name" value="WD40_repeat_dom_sf"/>
</dbReference>
<accession>A0A9P7M6G1</accession>
<dbReference type="AlphaFoldDB" id="A0A9P7M6G1"/>
<name>A0A9P7M6G1_9HYPO</name>
<dbReference type="Gene3D" id="2.130.10.10">
    <property type="entry name" value="YVTN repeat-like/Quinoprotein amine dehydrogenase"/>
    <property type="match status" value="2"/>
</dbReference>
<sequence>MSLTEAAPRFEIQQPCAVACISWRPRAVPRFSSKPCSSNILIPTEDLIVGDECGELYYYSVEWSENARDPWPGSVTLAVRISLHSQQICGLAWSSNGDFFASGGNDNLCALFEVSRILSLEHIDTRQGISGSVDMSTREATDQQLQVQIPASTELLHYTSFGRQEPHGSFSRARSGSIRFLPNNVRRLTLGCELQKWPHRAAVKAIAFCPWLEGLVATSGGSNDKCIHFFHTISGSSLASIAVAAQVTSLVWSNTKREIAATFGYAHPDHSYRIAVFSWPDCSQIAAIPWEEDLRALHAVPYPCMLRQISAAKTGAKTINECIVVASSDETIKFYELWSREGGRAVTRPSMFASSDILEDLQGIIKDGDIIR</sequence>
<dbReference type="PANTHER" id="PTHR19918:SF5">
    <property type="entry name" value="MEIOSIS-SPECIFIC APC_C ACTIVATOR PROTEIN AMA1"/>
    <property type="match status" value="1"/>
</dbReference>
<dbReference type="GO" id="GO:0031145">
    <property type="term" value="P:anaphase-promoting complex-dependent catabolic process"/>
    <property type="evidence" value="ECO:0007669"/>
    <property type="project" value="TreeGrafter"/>
</dbReference>
<evidence type="ECO:0000313" key="4">
    <source>
        <dbReference type="Proteomes" id="UP000706124"/>
    </source>
</evidence>
<reference evidence="3 4" key="1">
    <citation type="journal article" date="2020" name="bioRxiv">
        <title>Whole genome comparisons of ergot fungi reveals the divergence and evolution of species within the genus Claviceps are the result of varying mechanisms driving genome evolution and host range expansion.</title>
        <authorList>
            <person name="Wyka S.A."/>
            <person name="Mondo S.J."/>
            <person name="Liu M."/>
            <person name="Dettman J."/>
            <person name="Nalam V."/>
            <person name="Broders K.D."/>
        </authorList>
    </citation>
    <scope>NUCLEOTIDE SEQUENCE [LARGE SCALE GENOMIC DNA]</scope>
    <source>
        <strain evidence="3 4">CCC 1485</strain>
    </source>
</reference>
<keyword evidence="4" id="KW-1185">Reference proteome</keyword>
<dbReference type="InterPro" id="IPR015943">
    <property type="entry name" value="WD40/YVTN_repeat-like_dom_sf"/>
</dbReference>
<protein>
    <submittedName>
        <fullName evidence="3">Uncharacterized protein</fullName>
    </submittedName>
</protein>
<dbReference type="GO" id="GO:1990757">
    <property type="term" value="F:ubiquitin ligase activator activity"/>
    <property type="evidence" value="ECO:0007669"/>
    <property type="project" value="TreeGrafter"/>
</dbReference>
<organism evidence="3 4">
    <name type="scientific">Claviceps pazoutovae</name>
    <dbReference type="NCBI Taxonomy" id="1649127"/>
    <lineage>
        <taxon>Eukaryota</taxon>
        <taxon>Fungi</taxon>
        <taxon>Dikarya</taxon>
        <taxon>Ascomycota</taxon>
        <taxon>Pezizomycotina</taxon>
        <taxon>Sordariomycetes</taxon>
        <taxon>Hypocreomycetidae</taxon>
        <taxon>Hypocreales</taxon>
        <taxon>Clavicipitaceae</taxon>
        <taxon>Claviceps</taxon>
    </lineage>
</organism>
<evidence type="ECO:0000256" key="1">
    <source>
        <dbReference type="ARBA" id="ARBA00022574"/>
    </source>
</evidence>
<dbReference type="OrthoDB" id="10263272at2759"/>
<dbReference type="Proteomes" id="UP000706124">
    <property type="component" value="Unassembled WGS sequence"/>
</dbReference>
<dbReference type="PANTHER" id="PTHR19918">
    <property type="entry name" value="CELL DIVISION CYCLE 20 CDC20 FIZZY -RELATED"/>
    <property type="match status" value="1"/>
</dbReference>
<dbReference type="InterPro" id="IPR033010">
    <property type="entry name" value="Cdc20/Fizzy"/>
</dbReference>
<dbReference type="GO" id="GO:1905786">
    <property type="term" value="P:positive regulation of anaphase-promoting complex-dependent catabolic process"/>
    <property type="evidence" value="ECO:0007669"/>
    <property type="project" value="TreeGrafter"/>
</dbReference>
<dbReference type="EMBL" id="SRPO01000728">
    <property type="protein sequence ID" value="KAG5930651.1"/>
    <property type="molecule type" value="Genomic_DNA"/>
</dbReference>
<comment type="caution">
    <text evidence="3">The sequence shown here is derived from an EMBL/GenBank/DDBJ whole genome shotgun (WGS) entry which is preliminary data.</text>
</comment>
<proteinExistence type="predicted"/>
<dbReference type="SMART" id="SM00320">
    <property type="entry name" value="WD40"/>
    <property type="match status" value="2"/>
</dbReference>
<evidence type="ECO:0000313" key="3">
    <source>
        <dbReference type="EMBL" id="KAG5930651.1"/>
    </source>
</evidence>
<dbReference type="GO" id="GO:0010997">
    <property type="term" value="F:anaphase-promoting complex binding"/>
    <property type="evidence" value="ECO:0007669"/>
    <property type="project" value="InterPro"/>
</dbReference>
<dbReference type="SUPFAM" id="SSF50978">
    <property type="entry name" value="WD40 repeat-like"/>
    <property type="match status" value="1"/>
</dbReference>
<evidence type="ECO:0000256" key="2">
    <source>
        <dbReference type="ARBA" id="ARBA00022737"/>
    </source>
</evidence>
<keyword evidence="1" id="KW-0853">WD repeat</keyword>
<dbReference type="Pfam" id="PF00400">
    <property type="entry name" value="WD40"/>
    <property type="match status" value="1"/>
</dbReference>